<dbReference type="Pfam" id="PF03392">
    <property type="entry name" value="OS-D"/>
    <property type="match status" value="1"/>
</dbReference>
<feature type="chain" id="PRO_5040458032" evidence="1">
    <location>
        <begin position="24"/>
        <end position="138"/>
    </location>
</feature>
<dbReference type="EMBL" id="WJQU01000002">
    <property type="protein sequence ID" value="KAJ6642815.1"/>
    <property type="molecule type" value="Genomic_DNA"/>
</dbReference>
<reference evidence="2" key="1">
    <citation type="submission" date="2022-07" db="EMBL/GenBank/DDBJ databases">
        <authorList>
            <person name="Trinca V."/>
            <person name="Uliana J.V.C."/>
            <person name="Torres T.T."/>
            <person name="Ward R.J."/>
            <person name="Monesi N."/>
        </authorList>
    </citation>
    <scope>NUCLEOTIDE SEQUENCE</scope>
    <source>
        <strain evidence="2">HSMRA1968</strain>
        <tissue evidence="2">Whole embryos</tissue>
    </source>
</reference>
<keyword evidence="3" id="KW-1185">Reference proteome</keyword>
<protein>
    <submittedName>
        <fullName evidence="2">Odorant-binding protein A10</fullName>
    </submittedName>
</protein>
<dbReference type="SUPFAM" id="SSF100910">
    <property type="entry name" value="Chemosensory protein Csp2"/>
    <property type="match status" value="1"/>
</dbReference>
<dbReference type="PANTHER" id="PTHR11257">
    <property type="entry name" value="CHEMOSENSORY PROTEIN-RELATED"/>
    <property type="match status" value="1"/>
</dbReference>
<sequence>MSIIHCFLLVVISQIFLVYKAESQGYDTKYDDIDLEELLKNDRLRHNYVNCLMGEGPCTPDGQELKVALPDAIQSECSKCSEKQKSGAETVTHFLIDNKPDEWQKLADKYDQDGDYKAKYLKEKEKLITNKGTNDEEE</sequence>
<dbReference type="PANTHER" id="PTHR11257:SF12">
    <property type="entry name" value="EJACULATORY BULB-SPECIFIC PROTEIN 3-RELATED"/>
    <property type="match status" value="1"/>
</dbReference>
<evidence type="ECO:0000313" key="3">
    <source>
        <dbReference type="Proteomes" id="UP001151699"/>
    </source>
</evidence>
<dbReference type="InterPro" id="IPR036682">
    <property type="entry name" value="OS_D_A10/PebIII_sf"/>
</dbReference>
<accession>A0A9Q0N3D8</accession>
<evidence type="ECO:0000256" key="1">
    <source>
        <dbReference type="SAM" id="SignalP"/>
    </source>
</evidence>
<dbReference type="InterPro" id="IPR005055">
    <property type="entry name" value="A10/PebIII"/>
</dbReference>
<dbReference type="Proteomes" id="UP001151699">
    <property type="component" value="Chromosome B"/>
</dbReference>
<proteinExistence type="predicted"/>
<organism evidence="2 3">
    <name type="scientific">Pseudolycoriella hygida</name>
    <dbReference type="NCBI Taxonomy" id="35572"/>
    <lineage>
        <taxon>Eukaryota</taxon>
        <taxon>Metazoa</taxon>
        <taxon>Ecdysozoa</taxon>
        <taxon>Arthropoda</taxon>
        <taxon>Hexapoda</taxon>
        <taxon>Insecta</taxon>
        <taxon>Pterygota</taxon>
        <taxon>Neoptera</taxon>
        <taxon>Endopterygota</taxon>
        <taxon>Diptera</taxon>
        <taxon>Nematocera</taxon>
        <taxon>Sciaroidea</taxon>
        <taxon>Sciaridae</taxon>
        <taxon>Pseudolycoriella</taxon>
    </lineage>
</organism>
<comment type="caution">
    <text evidence="2">The sequence shown here is derived from an EMBL/GenBank/DDBJ whole genome shotgun (WGS) entry which is preliminary data.</text>
</comment>
<dbReference type="Gene3D" id="1.10.2080.10">
    <property type="entry name" value="Insect odorant-binding protein A10/Ejaculatory bulb-specific protein 3"/>
    <property type="match status" value="1"/>
</dbReference>
<dbReference type="AlphaFoldDB" id="A0A9Q0N3D8"/>
<evidence type="ECO:0000313" key="2">
    <source>
        <dbReference type="EMBL" id="KAJ6642815.1"/>
    </source>
</evidence>
<name>A0A9Q0N3D8_9DIPT</name>
<dbReference type="OrthoDB" id="6344725at2759"/>
<gene>
    <name evidence="2" type="primary">a10</name>
    <name evidence="2" type="ORF">Bhyg_07769</name>
</gene>
<feature type="signal peptide" evidence="1">
    <location>
        <begin position="1"/>
        <end position="23"/>
    </location>
</feature>
<keyword evidence="1" id="KW-0732">Signal</keyword>